<dbReference type="EMBL" id="SMKU01000199">
    <property type="protein sequence ID" value="TDD77703.1"/>
    <property type="molecule type" value="Genomic_DNA"/>
</dbReference>
<accession>A0A4R5AXV4</accession>
<reference evidence="3 4" key="1">
    <citation type="submission" date="2019-03" db="EMBL/GenBank/DDBJ databases">
        <title>Draft genome sequences of novel Actinobacteria.</title>
        <authorList>
            <person name="Sahin N."/>
            <person name="Ay H."/>
            <person name="Saygin H."/>
        </authorList>
    </citation>
    <scope>NUCLEOTIDE SEQUENCE [LARGE SCALE GENOMIC DNA]</scope>
    <source>
        <strain evidence="3 4">H3C3</strain>
    </source>
</reference>
<organism evidence="3 4">
    <name type="scientific">Actinomadura rubrisoli</name>
    <dbReference type="NCBI Taxonomy" id="2530368"/>
    <lineage>
        <taxon>Bacteria</taxon>
        <taxon>Bacillati</taxon>
        <taxon>Actinomycetota</taxon>
        <taxon>Actinomycetes</taxon>
        <taxon>Streptosporangiales</taxon>
        <taxon>Thermomonosporaceae</taxon>
        <taxon>Actinomadura</taxon>
    </lineage>
</organism>
<dbReference type="Proteomes" id="UP000294513">
    <property type="component" value="Unassembled WGS sequence"/>
</dbReference>
<dbReference type="CDD" id="cd00093">
    <property type="entry name" value="HTH_XRE"/>
    <property type="match status" value="1"/>
</dbReference>
<feature type="compositionally biased region" description="Basic and acidic residues" evidence="1">
    <location>
        <begin position="90"/>
        <end position="104"/>
    </location>
</feature>
<dbReference type="Gene3D" id="1.10.260.40">
    <property type="entry name" value="lambda repressor-like DNA-binding domains"/>
    <property type="match status" value="1"/>
</dbReference>
<dbReference type="RefSeq" id="WP_131899051.1">
    <property type="nucleotide sequence ID" value="NZ_SMKU01000199.1"/>
</dbReference>
<dbReference type="Pfam" id="PF01381">
    <property type="entry name" value="HTH_3"/>
    <property type="match status" value="1"/>
</dbReference>
<evidence type="ECO:0000259" key="2">
    <source>
        <dbReference type="PROSITE" id="PS50943"/>
    </source>
</evidence>
<gene>
    <name evidence="3" type="ORF">E1298_29685</name>
</gene>
<dbReference type="SUPFAM" id="SSF47413">
    <property type="entry name" value="lambda repressor-like DNA-binding domains"/>
    <property type="match status" value="1"/>
</dbReference>
<evidence type="ECO:0000256" key="1">
    <source>
        <dbReference type="SAM" id="MobiDB-lite"/>
    </source>
</evidence>
<keyword evidence="4" id="KW-1185">Reference proteome</keyword>
<name>A0A4R5AXV4_9ACTN</name>
<dbReference type="OrthoDB" id="3543015at2"/>
<protein>
    <submittedName>
        <fullName evidence="3">XRE family transcriptional regulator</fullName>
    </submittedName>
</protein>
<dbReference type="GO" id="GO:0003677">
    <property type="term" value="F:DNA binding"/>
    <property type="evidence" value="ECO:0007669"/>
    <property type="project" value="InterPro"/>
</dbReference>
<dbReference type="AlphaFoldDB" id="A0A4R5AXV4"/>
<dbReference type="InterPro" id="IPR010982">
    <property type="entry name" value="Lambda_DNA-bd_dom_sf"/>
</dbReference>
<feature type="region of interest" description="Disordered" evidence="1">
    <location>
        <begin position="78"/>
        <end position="120"/>
    </location>
</feature>
<dbReference type="PROSITE" id="PS50943">
    <property type="entry name" value="HTH_CROC1"/>
    <property type="match status" value="1"/>
</dbReference>
<evidence type="ECO:0000313" key="4">
    <source>
        <dbReference type="Proteomes" id="UP000294513"/>
    </source>
</evidence>
<sequence length="120" mass="13055">MPNPERAPARLNHEPDAVRWARKKSGLTQTALAQRAGLSRTLIVEIEAGTRNATDENLIKLARAMNCPVVALERKRVPEATPTADGAVQRVRDGQRTGQHRADQDALPELRGSAVEQSAS</sequence>
<proteinExistence type="predicted"/>
<comment type="caution">
    <text evidence="3">The sequence shown here is derived from an EMBL/GenBank/DDBJ whole genome shotgun (WGS) entry which is preliminary data.</text>
</comment>
<dbReference type="InterPro" id="IPR001387">
    <property type="entry name" value="Cro/C1-type_HTH"/>
</dbReference>
<dbReference type="SMART" id="SM00530">
    <property type="entry name" value="HTH_XRE"/>
    <property type="match status" value="1"/>
</dbReference>
<feature type="domain" description="HTH cro/C1-type" evidence="2">
    <location>
        <begin position="21"/>
        <end position="72"/>
    </location>
</feature>
<evidence type="ECO:0000313" key="3">
    <source>
        <dbReference type="EMBL" id="TDD77703.1"/>
    </source>
</evidence>